<feature type="transmembrane region" description="Helical" evidence="9">
    <location>
        <begin position="806"/>
        <end position="824"/>
    </location>
</feature>
<dbReference type="NCBIfam" id="NF001950">
    <property type="entry name" value="PRK00733.1-1"/>
    <property type="match status" value="1"/>
</dbReference>
<name>A0A3S4SPK7_9ACTO</name>
<keyword evidence="8 9" id="KW-0472">Membrane</keyword>
<feature type="transmembrane region" description="Helical" evidence="9">
    <location>
        <begin position="108"/>
        <end position="129"/>
    </location>
</feature>
<evidence type="ECO:0000256" key="2">
    <source>
        <dbReference type="ARBA" id="ARBA00022448"/>
    </source>
</evidence>
<keyword evidence="7 9" id="KW-0406">Ion transport</keyword>
<comment type="function">
    <text evidence="9">Proton pump that utilizes the energy of pyrophosphate hydrolysis as the driving force for proton movement across the membrane. Generates a proton motive force.</text>
</comment>
<gene>
    <name evidence="9 11" type="primary">hppA</name>
    <name evidence="11" type="ORF">NCTC11636_02569</name>
</gene>
<dbReference type="GO" id="GO:0005886">
    <property type="term" value="C:plasma membrane"/>
    <property type="evidence" value="ECO:0007669"/>
    <property type="project" value="UniProtKB-SubCell"/>
</dbReference>
<evidence type="ECO:0000256" key="6">
    <source>
        <dbReference type="ARBA" id="ARBA00022989"/>
    </source>
</evidence>
<dbReference type="EMBL" id="LR134350">
    <property type="protein sequence ID" value="VEG30093.1"/>
    <property type="molecule type" value="Genomic_DNA"/>
</dbReference>
<dbReference type="KEGG" id="ahw:NCTC11636_02569"/>
<feature type="compositionally biased region" description="Basic and acidic residues" evidence="10">
    <location>
        <begin position="876"/>
        <end position="894"/>
    </location>
</feature>
<comment type="caution">
    <text evidence="9">Lacks conserved residue(s) required for the propagation of feature annotation.</text>
</comment>
<evidence type="ECO:0000313" key="12">
    <source>
        <dbReference type="Proteomes" id="UP000266895"/>
    </source>
</evidence>
<keyword evidence="9" id="KW-0375">Hydrogen ion transport</keyword>
<dbReference type="EC" id="7.1.3.1" evidence="9"/>
<evidence type="ECO:0000256" key="9">
    <source>
        <dbReference type="HAMAP-Rule" id="MF_01129"/>
    </source>
</evidence>
<comment type="cofactor">
    <cofactor evidence="9">
        <name>Mg(2+)</name>
        <dbReference type="ChEBI" id="CHEBI:18420"/>
    </cofactor>
</comment>
<evidence type="ECO:0000256" key="3">
    <source>
        <dbReference type="ARBA" id="ARBA00022692"/>
    </source>
</evidence>
<organism evidence="11 12">
    <name type="scientific">Actinomyces howellii</name>
    <dbReference type="NCBI Taxonomy" id="52771"/>
    <lineage>
        <taxon>Bacteria</taxon>
        <taxon>Bacillati</taxon>
        <taxon>Actinomycetota</taxon>
        <taxon>Actinomycetes</taxon>
        <taxon>Actinomycetales</taxon>
        <taxon>Actinomycetaceae</taxon>
        <taxon>Actinomyces</taxon>
    </lineage>
</organism>
<comment type="catalytic activity">
    <reaction evidence="9">
        <text>diphosphate + H2O + H(+)(in) = 2 phosphate + 2 H(+)(out)</text>
        <dbReference type="Rhea" id="RHEA:13973"/>
        <dbReference type="ChEBI" id="CHEBI:15377"/>
        <dbReference type="ChEBI" id="CHEBI:15378"/>
        <dbReference type="ChEBI" id="CHEBI:33019"/>
        <dbReference type="ChEBI" id="CHEBI:43474"/>
        <dbReference type="EC" id="7.1.3.1"/>
    </reaction>
</comment>
<feature type="transmembrane region" description="Helical" evidence="9">
    <location>
        <begin position="520"/>
        <end position="540"/>
    </location>
</feature>
<feature type="site" description="Determinant of potassium independence" evidence="9">
    <location>
        <position position="606"/>
    </location>
</feature>
<dbReference type="HAMAP" id="MF_01129">
    <property type="entry name" value="PPase_energized_pump"/>
    <property type="match status" value="1"/>
</dbReference>
<feature type="transmembrane region" description="Helical" evidence="9">
    <location>
        <begin position="830"/>
        <end position="848"/>
    </location>
</feature>
<feature type="transmembrane region" description="Helical" evidence="9">
    <location>
        <begin position="185"/>
        <end position="210"/>
    </location>
</feature>
<proteinExistence type="inferred from homology"/>
<dbReference type="PANTHER" id="PTHR31998">
    <property type="entry name" value="K(+)-INSENSITIVE PYROPHOSPHATE-ENERGIZED PROTON PUMP"/>
    <property type="match status" value="1"/>
</dbReference>
<comment type="similarity">
    <text evidence="9">Belongs to the H(+)-translocating pyrophosphatase (TC 3.A.10) family. K(+)-insensitive subfamily.</text>
</comment>
<reference evidence="11 12" key="1">
    <citation type="submission" date="2018-12" db="EMBL/GenBank/DDBJ databases">
        <authorList>
            <consortium name="Pathogen Informatics"/>
        </authorList>
    </citation>
    <scope>NUCLEOTIDE SEQUENCE [LARGE SCALE GENOMIC DNA]</scope>
    <source>
        <strain evidence="11 12">NCTC11636</strain>
    </source>
</reference>
<accession>A0A3S4SPK7</accession>
<feature type="transmembrane region" description="Helical" evidence="9">
    <location>
        <begin position="711"/>
        <end position="732"/>
    </location>
</feature>
<dbReference type="GO" id="GO:0012505">
    <property type="term" value="C:endomembrane system"/>
    <property type="evidence" value="ECO:0007669"/>
    <property type="project" value="UniProtKB-SubCell"/>
</dbReference>
<feature type="transmembrane region" description="Helical" evidence="9">
    <location>
        <begin position="485"/>
        <end position="514"/>
    </location>
</feature>
<feature type="transmembrane region" description="Helical" evidence="9">
    <location>
        <begin position="243"/>
        <end position="276"/>
    </location>
</feature>
<dbReference type="Pfam" id="PF03030">
    <property type="entry name" value="H_PPase"/>
    <property type="match status" value="1"/>
</dbReference>
<feature type="transmembrane region" description="Helical" evidence="9">
    <location>
        <begin position="408"/>
        <end position="430"/>
    </location>
</feature>
<feature type="transmembrane region" description="Helical" evidence="9">
    <location>
        <begin position="55"/>
        <end position="76"/>
    </location>
</feature>
<sequence>MHSALGGRHVADPVHLSHRPSDSRNRRRRGPRHSLLARTRLPVLRRLLARPCRRAAGAAGAAVAVCAAAAGCAPGAGGRPDEDLGGGEASLALPDLSAARVGGVDGRVLLAVGVVICLVGLGFGLVTFLQMRRLPAHRSMLEVAELIYSTCQAYLVRQGRFLLILWVFITAVIVLYYKALVGFGWGRVGIVIAFSLLGMAGSYLVAWFGIRVNTFANARTAYAALPGMPYPVHRIPLRSGMSIGMVLISLELLMMLIILLLVPAQVAGACFIGFAIGESLGASALRIAGGIFTKIADIGADLMKIVFKIDEDDPRNPGVIADCTGDNAGDSVGPSADGFETYGVTGVALVTFVLLAVDDPGLQATLLVWLFSVRAAMIVAAWAAYALNSAWTRHRYARAERMNFEMPLSTLVWLTSVLCIALTYLTTWVVLGAYGPGLWLRLATIVTCGTAAGALIPELVKVFTSTRSRHVRETVKSSRQGGASLNILSGVVAGNFSAYWLGMTVVGLMTAAYLLGSHGLAQHMLAPSVFSFGLVAFGFLGTGPVTIAVDSYGPVTDNAQSVYELSRIERIDGIDDALRAETGIEPRWERAKLLLEDNDGAGNTFKATAKPVLIGTAVVGATTMIFSIIIGLTDHLTTGIDRLSLLHAPFLLGLVTGGAVVFWFSGASIQAVTTGANRAVSFIRGSIHLDSDAERASVEDSRRVVEICTQYAQQGMLTIFLAVFFATLAFAFAEPYFFIGYLVSIAVFGLYQAIYMANAGGAWDNAKKVVEVDLHMKGTALHDASVVGDTVGDPFKDTSSVALNPIIKFTTLFGLLAVELAVSLTEQGAGRLVTGLSVVFLLLSVFFVHRSFYAMRTTGAAGEELDSGEDEGPEPDEGHEAPPRGQDLRARSTEHVAGSGARRERARA</sequence>
<keyword evidence="6 9" id="KW-1133">Transmembrane helix</keyword>
<dbReference type="InterPro" id="IPR004131">
    <property type="entry name" value="PPase-energised_H-pump"/>
</dbReference>
<feature type="transmembrane region" description="Helical" evidence="9">
    <location>
        <begin position="645"/>
        <end position="664"/>
    </location>
</feature>
<feature type="transmembrane region" description="Helical" evidence="9">
    <location>
        <begin position="442"/>
        <end position="464"/>
    </location>
</feature>
<feature type="transmembrane region" description="Helical" evidence="9">
    <location>
        <begin position="738"/>
        <end position="758"/>
    </location>
</feature>
<protein>
    <recommendedName>
        <fullName evidence="9">K(+)-insensitive pyrophosphate-energized proton pump</fullName>
        <ecNumber evidence="9">7.1.3.1</ecNumber>
    </recommendedName>
    <alternativeName>
        <fullName evidence="9">Membrane-bound proton-translocating pyrophosphatase</fullName>
    </alternativeName>
    <alternativeName>
        <fullName evidence="9">Pyrophosphate-energized inorganic pyrophosphatase</fullName>
        <shortName evidence="9">H(+)-PPase</shortName>
    </alternativeName>
</protein>
<dbReference type="AlphaFoldDB" id="A0A3S4SPK7"/>
<comment type="subunit">
    <text evidence="9">Homodimer.</text>
</comment>
<feature type="transmembrane region" description="Helical" evidence="9">
    <location>
        <begin position="366"/>
        <end position="387"/>
    </location>
</feature>
<evidence type="ECO:0000256" key="10">
    <source>
        <dbReference type="SAM" id="MobiDB-lite"/>
    </source>
</evidence>
<keyword evidence="9" id="KW-1003">Cell membrane</keyword>
<evidence type="ECO:0000256" key="8">
    <source>
        <dbReference type="ARBA" id="ARBA00023136"/>
    </source>
</evidence>
<keyword evidence="5 9" id="KW-1278">Translocase</keyword>
<dbReference type="Proteomes" id="UP000266895">
    <property type="component" value="Chromosome"/>
</dbReference>
<feature type="transmembrane region" description="Helical" evidence="9">
    <location>
        <begin position="612"/>
        <end position="633"/>
    </location>
</feature>
<keyword evidence="3 9" id="KW-0812">Transmembrane</keyword>
<feature type="region of interest" description="Disordered" evidence="10">
    <location>
        <begin position="861"/>
        <end position="908"/>
    </location>
</feature>
<comment type="subcellular location">
    <subcellularLocation>
        <location evidence="9">Cell membrane</location>
        <topology evidence="9">Multi-pass membrane protein</topology>
    </subcellularLocation>
    <subcellularLocation>
        <location evidence="1">Endomembrane system</location>
        <topology evidence="1">Multi-pass membrane protein</topology>
    </subcellularLocation>
</comment>
<feature type="compositionally biased region" description="Acidic residues" evidence="10">
    <location>
        <begin position="863"/>
        <end position="875"/>
    </location>
</feature>
<evidence type="ECO:0000256" key="7">
    <source>
        <dbReference type="ARBA" id="ARBA00023065"/>
    </source>
</evidence>
<evidence type="ECO:0000256" key="1">
    <source>
        <dbReference type="ARBA" id="ARBA00004127"/>
    </source>
</evidence>
<keyword evidence="12" id="KW-1185">Reference proteome</keyword>
<dbReference type="GO" id="GO:0009678">
    <property type="term" value="F:diphosphate hydrolysis-driven proton transmembrane transporter activity"/>
    <property type="evidence" value="ECO:0007669"/>
    <property type="project" value="UniProtKB-UniRule"/>
</dbReference>
<evidence type="ECO:0000313" key="11">
    <source>
        <dbReference type="EMBL" id="VEG30093.1"/>
    </source>
</evidence>
<keyword evidence="11" id="KW-0378">Hydrolase</keyword>
<dbReference type="GO" id="GO:0000287">
    <property type="term" value="F:magnesium ion binding"/>
    <property type="evidence" value="ECO:0007669"/>
    <property type="project" value="UniProtKB-UniRule"/>
</dbReference>
<evidence type="ECO:0000256" key="4">
    <source>
        <dbReference type="ARBA" id="ARBA00022842"/>
    </source>
</evidence>
<feature type="region of interest" description="Disordered" evidence="10">
    <location>
        <begin position="1"/>
        <end position="35"/>
    </location>
</feature>
<evidence type="ECO:0000256" key="5">
    <source>
        <dbReference type="ARBA" id="ARBA00022967"/>
    </source>
</evidence>
<dbReference type="GO" id="GO:0004427">
    <property type="term" value="F:inorganic diphosphate phosphatase activity"/>
    <property type="evidence" value="ECO:0007669"/>
    <property type="project" value="UniProtKB-UniRule"/>
</dbReference>
<keyword evidence="4 9" id="KW-0460">Magnesium</keyword>
<keyword evidence="2 9" id="KW-0813">Transport</keyword>
<feature type="transmembrane region" description="Helical" evidence="9">
    <location>
        <begin position="161"/>
        <end position="179"/>
    </location>
</feature>